<evidence type="ECO:0000256" key="5">
    <source>
        <dbReference type="ARBA" id="ARBA00022786"/>
    </source>
</evidence>
<dbReference type="InterPro" id="IPR035983">
    <property type="entry name" value="Hect_E3_ubiquitin_ligase"/>
</dbReference>
<dbReference type="InterPro" id="IPR050409">
    <property type="entry name" value="E3_ubiq-protein_ligase"/>
</dbReference>
<organism evidence="8">
    <name type="scientific">Haptolina ericina</name>
    <dbReference type="NCBI Taxonomy" id="156174"/>
    <lineage>
        <taxon>Eukaryota</taxon>
        <taxon>Haptista</taxon>
        <taxon>Haptophyta</taxon>
        <taxon>Prymnesiophyceae</taxon>
        <taxon>Prymnesiales</taxon>
        <taxon>Prymnesiaceae</taxon>
        <taxon>Haptolina</taxon>
    </lineage>
</organism>
<feature type="active site" description="Glycyl thioester intermediate" evidence="6">
    <location>
        <position position="336"/>
    </location>
</feature>
<evidence type="ECO:0000256" key="3">
    <source>
        <dbReference type="ARBA" id="ARBA00012485"/>
    </source>
</evidence>
<dbReference type="GO" id="GO:0061630">
    <property type="term" value="F:ubiquitin protein ligase activity"/>
    <property type="evidence" value="ECO:0007669"/>
    <property type="project" value="UniProtKB-EC"/>
</dbReference>
<dbReference type="AlphaFoldDB" id="A0A7S3ANL2"/>
<comment type="pathway">
    <text evidence="2">Protein modification; protein ubiquitination.</text>
</comment>
<dbReference type="PANTHER" id="PTHR11254:SF444">
    <property type="entry name" value="HECT DOMAIN CONTAINING UBIQUITIN LIGASE"/>
    <property type="match status" value="1"/>
</dbReference>
<name>A0A7S3ANL2_9EUKA</name>
<dbReference type="GO" id="GO:0006511">
    <property type="term" value="P:ubiquitin-dependent protein catabolic process"/>
    <property type="evidence" value="ECO:0007669"/>
    <property type="project" value="TreeGrafter"/>
</dbReference>
<dbReference type="InterPro" id="IPR000569">
    <property type="entry name" value="HECT_dom"/>
</dbReference>
<evidence type="ECO:0000256" key="1">
    <source>
        <dbReference type="ARBA" id="ARBA00000885"/>
    </source>
</evidence>
<sequence length="368" mass="40175">MLNEARERGQQDIEFIHIYRPNLLEDGLERISRLLSNQSDGFGSRRRSLSNKLSVLFMGEAGVDVGGLTSDFYTALWKAIVSAEGDTSLFESNGGKCLPRSGTLVETQRIQLRSVGILLAKTLYDGRSAHRSIGSAVFKFLRGVSPTLKDLDQFDPAIVTQKLAPLQAMRAHQFTERLGFSLDFGDVGGDNAMEVTDANKAQYIKEHIQHVTITTRREALDAIKGGFEAALNSLPRGVQDALRLPPSELQALACGDSLLLPGQVLPLLRFRGFPNGSPLPGWIRQIVGSKESHWLRALLEFSTGSDSLPLPPQPDDITFVASHGASDQQLPTAHTCFNTIDTPLYPSLEVVETKLSQSVGWASGFAFA</sequence>
<evidence type="ECO:0000256" key="4">
    <source>
        <dbReference type="ARBA" id="ARBA00022679"/>
    </source>
</evidence>
<dbReference type="EC" id="2.3.2.26" evidence="3"/>
<dbReference type="SMART" id="SM00119">
    <property type="entry name" value="HECTc"/>
    <property type="match status" value="1"/>
</dbReference>
<dbReference type="EMBL" id="HBHX01019662">
    <property type="protein sequence ID" value="CAE0110290.1"/>
    <property type="molecule type" value="Transcribed_RNA"/>
</dbReference>
<keyword evidence="5 6" id="KW-0833">Ubl conjugation pathway</keyword>
<dbReference type="Gene3D" id="3.30.2160.10">
    <property type="entry name" value="Hect, E3 ligase catalytic domain"/>
    <property type="match status" value="1"/>
</dbReference>
<dbReference type="GO" id="GO:0016567">
    <property type="term" value="P:protein ubiquitination"/>
    <property type="evidence" value="ECO:0007669"/>
    <property type="project" value="TreeGrafter"/>
</dbReference>
<evidence type="ECO:0000259" key="7">
    <source>
        <dbReference type="PROSITE" id="PS50237"/>
    </source>
</evidence>
<dbReference type="SUPFAM" id="SSF56204">
    <property type="entry name" value="Hect, E3 ligase catalytic domain"/>
    <property type="match status" value="1"/>
</dbReference>
<proteinExistence type="predicted"/>
<dbReference type="Gene3D" id="3.30.2410.10">
    <property type="entry name" value="Hect, E3 ligase catalytic domain"/>
    <property type="match status" value="1"/>
</dbReference>
<dbReference type="GO" id="GO:0005737">
    <property type="term" value="C:cytoplasm"/>
    <property type="evidence" value="ECO:0007669"/>
    <property type="project" value="TreeGrafter"/>
</dbReference>
<protein>
    <recommendedName>
        <fullName evidence="3">HECT-type E3 ubiquitin transferase</fullName>
        <ecNumber evidence="3">2.3.2.26</ecNumber>
    </recommendedName>
</protein>
<dbReference type="PROSITE" id="PS50237">
    <property type="entry name" value="HECT"/>
    <property type="match status" value="1"/>
</dbReference>
<feature type="domain" description="HECT" evidence="7">
    <location>
        <begin position="45"/>
        <end position="368"/>
    </location>
</feature>
<evidence type="ECO:0000313" key="8">
    <source>
        <dbReference type="EMBL" id="CAE0110290.1"/>
    </source>
</evidence>
<comment type="catalytic activity">
    <reaction evidence="1">
        <text>S-ubiquitinyl-[E2 ubiquitin-conjugating enzyme]-L-cysteine + [acceptor protein]-L-lysine = [E2 ubiquitin-conjugating enzyme]-L-cysteine + N(6)-ubiquitinyl-[acceptor protein]-L-lysine.</text>
        <dbReference type="EC" id="2.3.2.26"/>
    </reaction>
</comment>
<dbReference type="Gene3D" id="3.90.1750.10">
    <property type="entry name" value="Hect, E3 ligase catalytic domains"/>
    <property type="match status" value="1"/>
</dbReference>
<keyword evidence="4" id="KW-0808">Transferase</keyword>
<reference evidence="8" key="1">
    <citation type="submission" date="2021-01" db="EMBL/GenBank/DDBJ databases">
        <authorList>
            <person name="Corre E."/>
            <person name="Pelletier E."/>
            <person name="Niang G."/>
            <person name="Scheremetjew M."/>
            <person name="Finn R."/>
            <person name="Kale V."/>
            <person name="Holt S."/>
            <person name="Cochrane G."/>
            <person name="Meng A."/>
            <person name="Brown T."/>
            <person name="Cohen L."/>
        </authorList>
    </citation>
    <scope>NUCLEOTIDE SEQUENCE</scope>
    <source>
        <strain evidence="8">CCMP281</strain>
    </source>
</reference>
<accession>A0A7S3ANL2</accession>
<gene>
    <name evidence="8" type="ORF">HERI1096_LOCUS10950</name>
</gene>
<evidence type="ECO:0000256" key="6">
    <source>
        <dbReference type="PROSITE-ProRule" id="PRU00104"/>
    </source>
</evidence>
<dbReference type="Pfam" id="PF00632">
    <property type="entry name" value="HECT"/>
    <property type="match status" value="1"/>
</dbReference>
<dbReference type="PANTHER" id="PTHR11254">
    <property type="entry name" value="HECT DOMAIN UBIQUITIN-PROTEIN LIGASE"/>
    <property type="match status" value="1"/>
</dbReference>
<evidence type="ECO:0000256" key="2">
    <source>
        <dbReference type="ARBA" id="ARBA00004906"/>
    </source>
</evidence>